<dbReference type="InterPro" id="IPR028978">
    <property type="entry name" value="Chorismate_lyase_/UTRA_dom_sf"/>
</dbReference>
<dbReference type="SUPFAM" id="SSF46785">
    <property type="entry name" value="Winged helix' DNA-binding domain"/>
    <property type="match status" value="1"/>
</dbReference>
<proteinExistence type="predicted"/>
<evidence type="ECO:0000313" key="5">
    <source>
        <dbReference type="EMBL" id="MDQ0644787.1"/>
    </source>
</evidence>
<protein>
    <submittedName>
        <fullName evidence="5">GntR family phosphonate transport system transcriptional regulator</fullName>
    </submittedName>
</protein>
<sequence length="250" mass="27061">MTIPDPATRSSSGYSAWRLITEELRGEISDSRLRPGDRLPTERSIAERYGVNRHTARQAIAALAEDGLIESRRGSGTFITGESVLVHRIGLRTRMVRSLGDEESARSSGRVLDSAIEAAPEEVARRLGLTDGEVVRIESTRSAGDQPISVGTHWFAADRLPDIADSLRRTGSITAALRAHGIDDYLRASTVVGARHATATEAELLAIRPGAIVLVAEALDTLPDGTPLQYLVTRFAAQRVRLDIEPPHAD</sequence>
<dbReference type="InterPro" id="IPR036388">
    <property type="entry name" value="WH-like_DNA-bd_sf"/>
</dbReference>
<keyword evidence="2" id="KW-0238">DNA-binding</keyword>
<evidence type="ECO:0000256" key="1">
    <source>
        <dbReference type="ARBA" id="ARBA00023015"/>
    </source>
</evidence>
<dbReference type="SMART" id="SM00866">
    <property type="entry name" value="UTRA"/>
    <property type="match status" value="1"/>
</dbReference>
<dbReference type="Proteomes" id="UP001239085">
    <property type="component" value="Unassembled WGS sequence"/>
</dbReference>
<evidence type="ECO:0000256" key="3">
    <source>
        <dbReference type="ARBA" id="ARBA00023163"/>
    </source>
</evidence>
<dbReference type="CDD" id="cd07377">
    <property type="entry name" value="WHTH_GntR"/>
    <property type="match status" value="1"/>
</dbReference>
<dbReference type="Pfam" id="PF07702">
    <property type="entry name" value="UTRA"/>
    <property type="match status" value="1"/>
</dbReference>
<reference evidence="5 6" key="1">
    <citation type="submission" date="2023-07" db="EMBL/GenBank/DDBJ databases">
        <title>Comparative genomics of wheat-associated soil bacteria to identify genetic determinants of phenazine resistance.</title>
        <authorList>
            <person name="Mouncey N."/>
        </authorList>
    </citation>
    <scope>NUCLEOTIDE SEQUENCE [LARGE SCALE GENOMIC DNA]</scope>
    <source>
        <strain evidence="5 6">W2I7</strain>
    </source>
</reference>
<dbReference type="RefSeq" id="WP_307362926.1">
    <property type="nucleotide sequence ID" value="NZ_JAUSXK010000001.1"/>
</dbReference>
<dbReference type="Gene3D" id="1.10.10.10">
    <property type="entry name" value="Winged helix-like DNA-binding domain superfamily/Winged helix DNA-binding domain"/>
    <property type="match status" value="1"/>
</dbReference>
<keyword evidence="3" id="KW-0804">Transcription</keyword>
<dbReference type="PRINTS" id="PR00035">
    <property type="entry name" value="HTHGNTR"/>
</dbReference>
<accession>A0ABU0PCS3</accession>
<comment type="caution">
    <text evidence="5">The sequence shown here is derived from an EMBL/GenBank/DDBJ whole genome shotgun (WGS) entry which is preliminary data.</text>
</comment>
<organism evidence="5 6">
    <name type="scientific">Microbacterium murale</name>
    <dbReference type="NCBI Taxonomy" id="1081040"/>
    <lineage>
        <taxon>Bacteria</taxon>
        <taxon>Bacillati</taxon>
        <taxon>Actinomycetota</taxon>
        <taxon>Actinomycetes</taxon>
        <taxon>Micrococcales</taxon>
        <taxon>Microbacteriaceae</taxon>
        <taxon>Microbacterium</taxon>
    </lineage>
</organism>
<dbReference type="SMART" id="SM00345">
    <property type="entry name" value="HTH_GNTR"/>
    <property type="match status" value="1"/>
</dbReference>
<dbReference type="InterPro" id="IPR012702">
    <property type="entry name" value="CP_lyase_PhnF"/>
</dbReference>
<dbReference type="Pfam" id="PF00392">
    <property type="entry name" value="GntR"/>
    <property type="match status" value="1"/>
</dbReference>
<gene>
    <name evidence="5" type="ORF">QFZ46_002947</name>
</gene>
<dbReference type="PANTHER" id="PTHR44846:SF1">
    <property type="entry name" value="MANNOSYL-D-GLYCERATE TRANSPORT_METABOLISM SYSTEM REPRESSOR MNGR-RELATED"/>
    <property type="match status" value="1"/>
</dbReference>
<keyword evidence="6" id="KW-1185">Reference proteome</keyword>
<dbReference type="InterPro" id="IPR000524">
    <property type="entry name" value="Tscrpt_reg_HTH_GntR"/>
</dbReference>
<dbReference type="PANTHER" id="PTHR44846">
    <property type="entry name" value="MANNOSYL-D-GLYCERATE TRANSPORT/METABOLISM SYSTEM REPRESSOR MNGR-RELATED"/>
    <property type="match status" value="1"/>
</dbReference>
<dbReference type="InterPro" id="IPR011663">
    <property type="entry name" value="UTRA"/>
</dbReference>
<dbReference type="NCBIfam" id="TIGR02325">
    <property type="entry name" value="C_P_lyase_phnF"/>
    <property type="match status" value="1"/>
</dbReference>
<dbReference type="InterPro" id="IPR050679">
    <property type="entry name" value="Bact_HTH_transcr_reg"/>
</dbReference>
<evidence type="ECO:0000313" key="6">
    <source>
        <dbReference type="Proteomes" id="UP001239085"/>
    </source>
</evidence>
<dbReference type="InterPro" id="IPR036390">
    <property type="entry name" value="WH_DNA-bd_sf"/>
</dbReference>
<name>A0ABU0PCS3_9MICO</name>
<feature type="domain" description="HTH gntR-type" evidence="4">
    <location>
        <begin position="14"/>
        <end position="82"/>
    </location>
</feature>
<dbReference type="SUPFAM" id="SSF64288">
    <property type="entry name" value="Chorismate lyase-like"/>
    <property type="match status" value="1"/>
</dbReference>
<evidence type="ECO:0000259" key="4">
    <source>
        <dbReference type="PROSITE" id="PS50949"/>
    </source>
</evidence>
<dbReference type="EMBL" id="JAUSXK010000001">
    <property type="protein sequence ID" value="MDQ0644787.1"/>
    <property type="molecule type" value="Genomic_DNA"/>
</dbReference>
<evidence type="ECO:0000256" key="2">
    <source>
        <dbReference type="ARBA" id="ARBA00023125"/>
    </source>
</evidence>
<dbReference type="PROSITE" id="PS50949">
    <property type="entry name" value="HTH_GNTR"/>
    <property type="match status" value="1"/>
</dbReference>
<keyword evidence="1" id="KW-0805">Transcription regulation</keyword>
<dbReference type="Gene3D" id="3.40.1410.10">
    <property type="entry name" value="Chorismate lyase-like"/>
    <property type="match status" value="1"/>
</dbReference>